<feature type="repeat" description="RCC1" evidence="1">
    <location>
        <begin position="369"/>
        <end position="429"/>
    </location>
</feature>
<dbReference type="EMBL" id="JABCKV010000052">
    <property type="protein sequence ID" value="KAG5644988.1"/>
    <property type="molecule type" value="Genomic_DNA"/>
</dbReference>
<dbReference type="InterPro" id="IPR009091">
    <property type="entry name" value="RCC1/BLIP-II"/>
</dbReference>
<dbReference type="InterPro" id="IPR053245">
    <property type="entry name" value="MitoProcess-Associated"/>
</dbReference>
<evidence type="ECO:0000256" key="1">
    <source>
        <dbReference type="PROSITE-ProRule" id="PRU00235"/>
    </source>
</evidence>
<sequence>MFKRAGSSLGHHLRRIHSHASSSARSARIAYPGAVITSGAAAAYILWYTNTRTVHNDAASPIALGKAANKGPVLVTGDAAESEVLQTVVWGSNRSSTLTQEALDVIRTPSIAQWLDGVALRDLVLHRDNAACVDARGDVYQWGDEYAGNDASKSQRPNLTLREKNITQLKLTEGRLYALSASGKVYALATQAEKQQLRPGAPTPSSDSWWGTGWFWGEDETVDFVEILPNDHLAWGEKFVSIEAGNDHVLALTSKGRVFAHPVNKNANAFGQLGFRKFQIPDPTFHRRSKTNGHLDVELIPKSMADPNIRSNRATRPTPAPTMSENLENIDDSSIRFCTHLFEIPVLKGIPTEQIAAGGRSSFARTMNGRVLGWGANEYGQIGLGNNVTLDTITVPTEVVLWKSANSRGNTTCLDIAAGGDLTAFTVESTDPSSHSTIELLMCGNGQWGGLGSNLFSNAQGTPLRAKNVSGLIEYSDTTQSIQPIGPHAVTVSPTGHVLLTLNTASNVDVGGRDLVVWGKNHESELGNGRKASVPVPTTLETPEGRFMLRRRKAKEVKDLHGKVWKRGVKVEQYATVGFGNSAVYWRIST</sequence>
<dbReference type="Gene3D" id="2.130.10.30">
    <property type="entry name" value="Regulator of chromosome condensation 1/beta-lactamase-inhibitor protein II"/>
    <property type="match status" value="1"/>
</dbReference>
<dbReference type="Proteomes" id="UP000775547">
    <property type="component" value="Unassembled WGS sequence"/>
</dbReference>
<dbReference type="PROSITE" id="PS50012">
    <property type="entry name" value="RCC1_3"/>
    <property type="match status" value="1"/>
</dbReference>
<evidence type="ECO:0000313" key="2">
    <source>
        <dbReference type="EMBL" id="KAG5644988.1"/>
    </source>
</evidence>
<reference evidence="2" key="2">
    <citation type="submission" date="2021-10" db="EMBL/GenBank/DDBJ databases">
        <title>Phylogenomics reveals ancestral predisposition of the termite-cultivated fungus Termitomyces towards a domesticated lifestyle.</title>
        <authorList>
            <person name="Auxier B."/>
            <person name="Grum-Grzhimaylo A."/>
            <person name="Cardenas M.E."/>
            <person name="Lodge J.D."/>
            <person name="Laessoe T."/>
            <person name="Pedersen O."/>
            <person name="Smith M.E."/>
            <person name="Kuyper T.W."/>
            <person name="Franco-Molano E.A."/>
            <person name="Baroni T.J."/>
            <person name="Aanen D.K."/>
        </authorList>
    </citation>
    <scope>NUCLEOTIDE SEQUENCE</scope>
    <source>
        <strain evidence="2">AP01</strain>
        <tissue evidence="2">Mycelium</tissue>
    </source>
</reference>
<gene>
    <name evidence="2" type="ORF">DXG03_007265</name>
</gene>
<dbReference type="Pfam" id="PF00415">
    <property type="entry name" value="RCC1"/>
    <property type="match status" value="1"/>
</dbReference>
<dbReference type="GO" id="GO:0034551">
    <property type="term" value="P:mitochondrial respiratory chain complex III assembly"/>
    <property type="evidence" value="ECO:0007669"/>
    <property type="project" value="TreeGrafter"/>
</dbReference>
<evidence type="ECO:0000313" key="3">
    <source>
        <dbReference type="Proteomes" id="UP000775547"/>
    </source>
</evidence>
<dbReference type="GO" id="GO:0005743">
    <property type="term" value="C:mitochondrial inner membrane"/>
    <property type="evidence" value="ECO:0007669"/>
    <property type="project" value="TreeGrafter"/>
</dbReference>
<name>A0A9P7GA66_9AGAR</name>
<dbReference type="PANTHER" id="PTHR47563:SF1">
    <property type="entry name" value="PROTEIN FMP25, MITOCHONDRIAL"/>
    <property type="match status" value="1"/>
</dbReference>
<dbReference type="InterPro" id="IPR000408">
    <property type="entry name" value="Reg_chr_condens"/>
</dbReference>
<organism evidence="2 3">
    <name type="scientific">Asterophora parasitica</name>
    <dbReference type="NCBI Taxonomy" id="117018"/>
    <lineage>
        <taxon>Eukaryota</taxon>
        <taxon>Fungi</taxon>
        <taxon>Dikarya</taxon>
        <taxon>Basidiomycota</taxon>
        <taxon>Agaricomycotina</taxon>
        <taxon>Agaricomycetes</taxon>
        <taxon>Agaricomycetidae</taxon>
        <taxon>Agaricales</taxon>
        <taxon>Tricholomatineae</taxon>
        <taxon>Lyophyllaceae</taxon>
        <taxon>Asterophora</taxon>
    </lineage>
</organism>
<dbReference type="PANTHER" id="PTHR47563">
    <property type="entry name" value="PROTEIN FMP25, MITOCHONDRIAL"/>
    <property type="match status" value="1"/>
</dbReference>
<dbReference type="OrthoDB" id="10256179at2759"/>
<reference evidence="2" key="1">
    <citation type="submission" date="2020-07" db="EMBL/GenBank/DDBJ databases">
        <authorList>
            <person name="Nieuwenhuis M."/>
            <person name="Van De Peppel L.J.J."/>
        </authorList>
    </citation>
    <scope>NUCLEOTIDE SEQUENCE</scope>
    <source>
        <strain evidence="2">AP01</strain>
        <tissue evidence="2">Mycelium</tissue>
    </source>
</reference>
<comment type="caution">
    <text evidence="2">The sequence shown here is derived from an EMBL/GenBank/DDBJ whole genome shotgun (WGS) entry which is preliminary data.</text>
</comment>
<keyword evidence="3" id="KW-1185">Reference proteome</keyword>
<dbReference type="SUPFAM" id="SSF50985">
    <property type="entry name" value="RCC1/BLIP-II"/>
    <property type="match status" value="1"/>
</dbReference>
<accession>A0A9P7GA66</accession>
<dbReference type="AlphaFoldDB" id="A0A9P7GA66"/>
<protein>
    <submittedName>
        <fullName evidence="2">Uncharacterized protein</fullName>
    </submittedName>
</protein>
<proteinExistence type="predicted"/>